<dbReference type="AlphaFoldDB" id="A0A291GJI2"/>
<sequence>MDGKKRDQLRAAAELQRSLRETHGDDAEAVLAQHIAETSSHSRAETSYREAMAKNRGLRFRAADANLPQQVLHPEETVYEVAVGALRSDTFPLLIVTDRRVMHVMDRLRGWTVLQEAPAASIQGAELEKRLISGRLRVHVRDGKDISMKVSEQDRTEEVAALLRHLAAGGAPPR</sequence>
<evidence type="ECO:0000259" key="1">
    <source>
        <dbReference type="Pfam" id="PF14470"/>
    </source>
</evidence>
<gene>
    <name evidence="2" type="ORF">CFK38_03420</name>
</gene>
<dbReference type="InterPro" id="IPR039519">
    <property type="entry name" value="YokE-like_PH"/>
</dbReference>
<reference evidence="3" key="1">
    <citation type="submission" date="2017-09" db="EMBL/GenBank/DDBJ databases">
        <title>Brachybacterium sp. VM2412.</title>
        <authorList>
            <person name="Tak E.J."/>
            <person name="Bae J.-W."/>
        </authorList>
    </citation>
    <scope>NUCLEOTIDE SEQUENCE [LARGE SCALE GENOMIC DNA]</scope>
    <source>
        <strain evidence="3">VM2412</strain>
    </source>
</reference>
<name>A0A291GJI2_9MICO</name>
<protein>
    <recommendedName>
        <fullName evidence="1">YokE-like PH domain-containing protein</fullName>
    </recommendedName>
</protein>
<evidence type="ECO:0000313" key="3">
    <source>
        <dbReference type="Proteomes" id="UP000218165"/>
    </source>
</evidence>
<dbReference type="OrthoDB" id="4793774at2"/>
<dbReference type="RefSeq" id="WP_096801813.1">
    <property type="nucleotide sequence ID" value="NZ_CP023563.1"/>
</dbReference>
<accession>A0A291GJI2</accession>
<proteinExistence type="predicted"/>
<dbReference type="EMBL" id="CP023563">
    <property type="protein sequence ID" value="ATG50673.1"/>
    <property type="molecule type" value="Genomic_DNA"/>
</dbReference>
<evidence type="ECO:0000313" key="2">
    <source>
        <dbReference type="EMBL" id="ATG50673.1"/>
    </source>
</evidence>
<dbReference type="KEGG" id="brz:CFK38_03420"/>
<dbReference type="Proteomes" id="UP000218165">
    <property type="component" value="Chromosome"/>
</dbReference>
<dbReference type="Pfam" id="PF14470">
    <property type="entry name" value="bPH_3"/>
    <property type="match status" value="1"/>
</dbReference>
<feature type="domain" description="YokE-like PH" evidence="1">
    <location>
        <begin position="72"/>
        <end position="164"/>
    </location>
</feature>
<organism evidence="2 3">
    <name type="scientific">Brachybacterium vulturis</name>
    <dbReference type="NCBI Taxonomy" id="2017484"/>
    <lineage>
        <taxon>Bacteria</taxon>
        <taxon>Bacillati</taxon>
        <taxon>Actinomycetota</taxon>
        <taxon>Actinomycetes</taxon>
        <taxon>Micrococcales</taxon>
        <taxon>Dermabacteraceae</taxon>
        <taxon>Brachybacterium</taxon>
    </lineage>
</organism>
<keyword evidence="3" id="KW-1185">Reference proteome</keyword>